<accession>A0ACB8F3I0</accession>
<reference evidence="1" key="1">
    <citation type="submission" date="2021-08" db="EMBL/GenBank/DDBJ databases">
        <title>The first chromosome-level gecko genome reveals the dynamic sex chromosomes of Neotropical dwarf geckos (Sphaerodactylidae: Sphaerodactylus).</title>
        <authorList>
            <person name="Pinto B.J."/>
            <person name="Keating S.E."/>
            <person name="Gamble T."/>
        </authorList>
    </citation>
    <scope>NUCLEOTIDE SEQUENCE</scope>
    <source>
        <strain evidence="1">TG3544</strain>
    </source>
</reference>
<organism evidence="1 2">
    <name type="scientific">Sphaerodactylus townsendi</name>
    <dbReference type="NCBI Taxonomy" id="933632"/>
    <lineage>
        <taxon>Eukaryota</taxon>
        <taxon>Metazoa</taxon>
        <taxon>Chordata</taxon>
        <taxon>Craniata</taxon>
        <taxon>Vertebrata</taxon>
        <taxon>Euteleostomi</taxon>
        <taxon>Lepidosauria</taxon>
        <taxon>Squamata</taxon>
        <taxon>Bifurcata</taxon>
        <taxon>Gekkota</taxon>
        <taxon>Sphaerodactylidae</taxon>
        <taxon>Sphaerodactylus</taxon>
    </lineage>
</organism>
<protein>
    <submittedName>
        <fullName evidence="1">Uncharacterized protein</fullName>
    </submittedName>
</protein>
<proteinExistence type="predicted"/>
<comment type="caution">
    <text evidence="1">The sequence shown here is derived from an EMBL/GenBank/DDBJ whole genome shotgun (WGS) entry which is preliminary data.</text>
</comment>
<name>A0ACB8F3I0_9SAUR</name>
<dbReference type="Proteomes" id="UP000827872">
    <property type="component" value="Linkage Group LG05"/>
</dbReference>
<dbReference type="EMBL" id="CM037618">
    <property type="protein sequence ID" value="KAH7999300.1"/>
    <property type="molecule type" value="Genomic_DNA"/>
</dbReference>
<gene>
    <name evidence="1" type="ORF">K3G42_008351</name>
</gene>
<keyword evidence="2" id="KW-1185">Reference proteome</keyword>
<evidence type="ECO:0000313" key="2">
    <source>
        <dbReference type="Proteomes" id="UP000827872"/>
    </source>
</evidence>
<sequence>MSQFSLGASDVIGLLMTSKVTFEVSMLRSQCGQRHIRGAGVAPGDKTSSGHPSAPALSGVEPMGPVLTVTEDAEDTGTEFTDSIEEEAAVHRAFQQQQNMKEDTADILMGHTSSPAPVSSALERSLQEELLHARSEAQQVLEQKKKLEEELQDLKRQIEDAGFSSVSHFRKALLSLCLENAELKEQIGEETLSEGWENEDEKEDDKDLWPDVRKLQEKLSTSETVIGLPKEPLMWNNQEDKGILKPHITAGMAEKTKERQMAKGLLHKGDPQCHHLQSQGVDSSAVHSSTDTQVHTLARGFWQQLMEPAQHLRSELTQCRQQCRDLQDKLLISEAAVQAQMAQLEHYQTLLSGPGVQQDNKQVQVDLQDLGYETCGKSENEADREEATSPECEEDNVFNENPESWKKLLGSPPKKLVKQEAFLGCSQYDDGSTLPLHIRGLKLQSSSRAFQNPLSHGRSMSTTSDYASGAEHPLKMKQDYTLGSSPSHSMTDEDEGWHSDSLGSICPQSLQSGKDLARLFQRVSLLEAHLDDTKPEDLKQTASMGKYDSLVQAQARELSHLRQTIREGQGVSRILSQHFSDAIKSFEEILRGTDIDYFLGQTFREHLAQGNQLVGRLARKLSNRSGLNMEDKSGHELLALRLSKKLQEKDQIIKTLQAKLQGPSTTPSSSHTISEPPSSGSSTSFLSDGTEGCSDMEDVGECQDNPGEGQPYGRLNADLGHHSEKASAPPSNPTLAVLPESVQKNFSLPNPLHPSQVPGQAPAGFHPESLPKPSNYPLAPVASRFGSFLPVGCPPATAPFLGCCGAPGFSLASAQQELQMLQKQLGESISLSALSPEKPELSTGLFATDSPAFSSQHWPQAKHCVPPSFPVQSSANWNKKAGEVLGETGNTTHFQEPRKGLACGSLPSCSSACLPGLRPSDASLLQEHLAEIRILGQHLGESISTNNRLREKLEASLVSIAKRTEWGHLQEALLASHSKLQDGEVELEQQRAEHQRLRKEVQDKQCDFARLQEECLALQEVNSRLQHSVASLQRQCEENELLFKALQAELRVCKVPGGPLQKSDAACHSDDRSKGPAANVGGGLLQEVKGLQSQLMHAVQVNCILRQQLEQQCGPGAGTAFQGRGMSSSAYRWQPSQDSPPVRDVGMNSSSLFPLIPLSLPVLQASHETQGTHRRDDLVLKNDTHKMGGQAVSHLDDYSTLKQQILEGKVLVGKMASLLKSGQAPWDSRVPEKNMVFHPGSIRQLLANTNSLHQILEKAASLLSLFWIAVLPERSVKEEIRVLQAKLVEQESRLQQASHYKDSMENFLLAHLTRTHAVLKKARNNLEGLSEPTTFSPLCDHVLA</sequence>
<evidence type="ECO:0000313" key="1">
    <source>
        <dbReference type="EMBL" id="KAH7999300.1"/>
    </source>
</evidence>